<evidence type="ECO:0000313" key="3">
    <source>
        <dbReference type="Proteomes" id="UP001341281"/>
    </source>
</evidence>
<organism evidence="2 3">
    <name type="scientific">Paspalum notatum var. saurae</name>
    <dbReference type="NCBI Taxonomy" id="547442"/>
    <lineage>
        <taxon>Eukaryota</taxon>
        <taxon>Viridiplantae</taxon>
        <taxon>Streptophyta</taxon>
        <taxon>Embryophyta</taxon>
        <taxon>Tracheophyta</taxon>
        <taxon>Spermatophyta</taxon>
        <taxon>Magnoliopsida</taxon>
        <taxon>Liliopsida</taxon>
        <taxon>Poales</taxon>
        <taxon>Poaceae</taxon>
        <taxon>PACMAD clade</taxon>
        <taxon>Panicoideae</taxon>
        <taxon>Andropogonodae</taxon>
        <taxon>Paspaleae</taxon>
        <taxon>Paspalinae</taxon>
        <taxon>Paspalum</taxon>
    </lineage>
</organism>
<keyword evidence="3" id="KW-1185">Reference proteome</keyword>
<reference evidence="2 3" key="1">
    <citation type="submission" date="2024-02" db="EMBL/GenBank/DDBJ databases">
        <title>High-quality chromosome-scale genome assembly of Pensacola bahiagrass (Paspalum notatum Flugge var. saurae).</title>
        <authorList>
            <person name="Vega J.M."/>
            <person name="Podio M."/>
            <person name="Orjuela J."/>
            <person name="Siena L.A."/>
            <person name="Pessino S.C."/>
            <person name="Combes M.C."/>
            <person name="Mariac C."/>
            <person name="Albertini E."/>
            <person name="Pupilli F."/>
            <person name="Ortiz J.P.A."/>
            <person name="Leblanc O."/>
        </authorList>
    </citation>
    <scope>NUCLEOTIDE SEQUENCE [LARGE SCALE GENOMIC DNA]</scope>
    <source>
        <strain evidence="2">R1</strain>
        <tissue evidence="2">Leaf</tissue>
    </source>
</reference>
<feature type="region of interest" description="Disordered" evidence="1">
    <location>
        <begin position="107"/>
        <end position="144"/>
    </location>
</feature>
<evidence type="ECO:0000256" key="1">
    <source>
        <dbReference type="SAM" id="MobiDB-lite"/>
    </source>
</evidence>
<dbReference type="EMBL" id="CP144751">
    <property type="protein sequence ID" value="WVZ83775.1"/>
    <property type="molecule type" value="Genomic_DNA"/>
</dbReference>
<evidence type="ECO:0000313" key="2">
    <source>
        <dbReference type="EMBL" id="WVZ83775.1"/>
    </source>
</evidence>
<proteinExistence type="predicted"/>
<accession>A0AAQ3U1G8</accession>
<dbReference type="AlphaFoldDB" id="A0AAQ3U1G8"/>
<dbReference type="Proteomes" id="UP001341281">
    <property type="component" value="Chromosome 07"/>
</dbReference>
<protein>
    <submittedName>
        <fullName evidence="2">Uncharacterized protein</fullName>
    </submittedName>
</protein>
<name>A0AAQ3U1G8_PASNO</name>
<sequence length="166" mass="18030">MEPASPDPINSRLQRIRSHAHEKIPREVQLAALRVGLAVAYYRDGRRRERRAVLRQTSPALVATIMVAGEGNGLVGPYGVAGGAPEPLFPPPPVPVLPPPPAALWPVPPPPSSTTTVPRHPAAASSIASSSSSTTTSRRGIPFRFIPPGTRRRHIFERRCVWRVRP</sequence>
<gene>
    <name evidence="2" type="ORF">U9M48_030880</name>
</gene>
<feature type="compositionally biased region" description="Low complexity" evidence="1">
    <location>
        <begin position="122"/>
        <end position="137"/>
    </location>
</feature>